<dbReference type="PANTHER" id="PTHR12526">
    <property type="entry name" value="GLYCOSYLTRANSFERASE"/>
    <property type="match status" value="1"/>
</dbReference>
<gene>
    <name evidence="2" type="ORF">SAMN05421780_101520</name>
</gene>
<evidence type="ECO:0000313" key="2">
    <source>
        <dbReference type="EMBL" id="SFB79587.1"/>
    </source>
</evidence>
<dbReference type="SUPFAM" id="SSF53756">
    <property type="entry name" value="UDP-Glycosyltransferase/glycogen phosphorylase"/>
    <property type="match status" value="1"/>
</dbReference>
<feature type="domain" description="Glycosyl transferase family 1" evidence="1">
    <location>
        <begin position="202"/>
        <end position="319"/>
    </location>
</feature>
<evidence type="ECO:0000259" key="1">
    <source>
        <dbReference type="Pfam" id="PF00534"/>
    </source>
</evidence>
<dbReference type="OrthoDB" id="9790710at2"/>
<evidence type="ECO:0000313" key="3">
    <source>
        <dbReference type="Proteomes" id="UP000199514"/>
    </source>
</evidence>
<dbReference type="GO" id="GO:0016757">
    <property type="term" value="F:glycosyltransferase activity"/>
    <property type="evidence" value="ECO:0007669"/>
    <property type="project" value="InterPro"/>
</dbReference>
<dbReference type="InterPro" id="IPR001296">
    <property type="entry name" value="Glyco_trans_1"/>
</dbReference>
<dbReference type="EMBL" id="FOLE01000001">
    <property type="protein sequence ID" value="SFB79587.1"/>
    <property type="molecule type" value="Genomic_DNA"/>
</dbReference>
<keyword evidence="2" id="KW-0808">Transferase</keyword>
<dbReference type="STRING" id="927664.SAMN05421780_101520"/>
<dbReference type="AlphaFoldDB" id="A0A1I1DXQ4"/>
<proteinExistence type="predicted"/>
<dbReference type="Proteomes" id="UP000199514">
    <property type="component" value="Unassembled WGS sequence"/>
</dbReference>
<reference evidence="2 3" key="1">
    <citation type="submission" date="2016-10" db="EMBL/GenBank/DDBJ databases">
        <authorList>
            <person name="de Groot N.N."/>
        </authorList>
    </citation>
    <scope>NUCLEOTIDE SEQUENCE [LARGE SCALE GENOMIC DNA]</scope>
    <source>
        <strain evidence="2 3">DSM 6793</strain>
    </source>
</reference>
<organism evidence="2 3">
    <name type="scientific">Flexibacter flexilis DSM 6793</name>
    <dbReference type="NCBI Taxonomy" id="927664"/>
    <lineage>
        <taxon>Bacteria</taxon>
        <taxon>Pseudomonadati</taxon>
        <taxon>Bacteroidota</taxon>
        <taxon>Cytophagia</taxon>
        <taxon>Cytophagales</taxon>
        <taxon>Flexibacteraceae</taxon>
        <taxon>Flexibacter</taxon>
    </lineage>
</organism>
<keyword evidence="3" id="KW-1185">Reference proteome</keyword>
<dbReference type="Pfam" id="PF00534">
    <property type="entry name" value="Glycos_transf_1"/>
    <property type="match status" value="1"/>
</dbReference>
<accession>A0A1I1DXQ4</accession>
<dbReference type="Gene3D" id="3.40.50.2000">
    <property type="entry name" value="Glycogen Phosphorylase B"/>
    <property type="match status" value="2"/>
</dbReference>
<sequence length="360" mass="40750">MELVHILQATTMSCYDALSQSVMNLAAKQAKAGLHTKVWFVTDNPHLDYALANYEISLFPRLLNPWAIDTQLTEAIQCTKPNTVFHLHGEFSAFNYVVAKTLHAANKPFIFTFFPQCTSSQIDKANKILQKTLFQKKIIKLASVIHGFAANQMPSAINKSKIIPHGFEVSQTMQSMRSNDKFICSYNLTNCSNPHLLNIIAKSFNYFLLQNPNTELWILDKSKQIRAFEKIIKTHNIQNNVIFWNEQAASERSKLLSYSHLYLALSELAWPSIAIEAAALGVPVVVPNNTLLQQPVQDYEAGWVLSSINEASLLEALSMLHKQIQRQGVAIMGAQAQLMVREAYDWNKILPLYYQIYSTI</sequence>
<protein>
    <submittedName>
        <fullName evidence="2">Glycosyltransferase involved in cell wall bisynthesis</fullName>
    </submittedName>
</protein>
<dbReference type="RefSeq" id="WP_091506772.1">
    <property type="nucleotide sequence ID" value="NZ_FOLE01000001.1"/>
</dbReference>
<name>A0A1I1DXQ4_9BACT</name>